<feature type="transmembrane region" description="Helical" evidence="13">
    <location>
        <begin position="12"/>
        <end position="30"/>
    </location>
</feature>
<comment type="subcellular location">
    <subcellularLocation>
        <location evidence="13">Cell membrane</location>
        <topology evidence="13">Multi-pass membrane protein</topology>
    </subcellularLocation>
    <subcellularLocation>
        <location evidence="1">Membrane</location>
        <topology evidence="1">Multi-pass membrane protein</topology>
    </subcellularLocation>
</comment>
<evidence type="ECO:0000256" key="6">
    <source>
        <dbReference type="ARBA" id="ARBA00022781"/>
    </source>
</evidence>
<feature type="transmembrane region" description="Helical" evidence="13">
    <location>
        <begin position="50"/>
        <end position="70"/>
    </location>
</feature>
<keyword evidence="7 13" id="KW-1133">Transmembrane helix</keyword>
<dbReference type="EMBL" id="MHOX01000032">
    <property type="protein sequence ID" value="OGZ70234.1"/>
    <property type="molecule type" value="Genomic_DNA"/>
</dbReference>
<evidence type="ECO:0000256" key="13">
    <source>
        <dbReference type="HAMAP-Rule" id="MF_01396"/>
    </source>
</evidence>
<keyword evidence="9 13" id="KW-0446">Lipid-binding</keyword>
<evidence type="ECO:0000256" key="12">
    <source>
        <dbReference type="ARBA" id="ARBA00025198"/>
    </source>
</evidence>
<dbReference type="InterPro" id="IPR000454">
    <property type="entry name" value="ATP_synth_F0_csu"/>
</dbReference>
<evidence type="ECO:0000256" key="7">
    <source>
        <dbReference type="ARBA" id="ARBA00022989"/>
    </source>
</evidence>
<dbReference type="GO" id="GO:0008289">
    <property type="term" value="F:lipid binding"/>
    <property type="evidence" value="ECO:0007669"/>
    <property type="project" value="UniProtKB-KW"/>
</dbReference>
<evidence type="ECO:0000259" key="14">
    <source>
        <dbReference type="Pfam" id="PF00137"/>
    </source>
</evidence>
<dbReference type="InterPro" id="IPR020537">
    <property type="entry name" value="ATP_synth_F0_csu_DDCD_BS"/>
</dbReference>
<dbReference type="CDD" id="cd18121">
    <property type="entry name" value="ATP-synt_Fo_c"/>
    <property type="match status" value="1"/>
</dbReference>
<comment type="caution">
    <text evidence="15">The sequence shown here is derived from an EMBL/GenBank/DDBJ whole genome shotgun (WGS) entry which is preliminary data.</text>
</comment>
<feature type="site" description="Reversibly protonated during proton transport" evidence="13">
    <location>
        <position position="58"/>
    </location>
</feature>
<dbReference type="GO" id="GO:0046933">
    <property type="term" value="F:proton-transporting ATP synthase activity, rotational mechanism"/>
    <property type="evidence" value="ECO:0007669"/>
    <property type="project" value="UniProtKB-UniRule"/>
</dbReference>
<dbReference type="GO" id="GO:0033177">
    <property type="term" value="C:proton-transporting two-sector ATPase complex, proton-transporting domain"/>
    <property type="evidence" value="ECO:0007669"/>
    <property type="project" value="InterPro"/>
</dbReference>
<evidence type="ECO:0000256" key="9">
    <source>
        <dbReference type="ARBA" id="ARBA00023121"/>
    </source>
</evidence>
<evidence type="ECO:0000256" key="2">
    <source>
        <dbReference type="ARBA" id="ARBA00006704"/>
    </source>
</evidence>
<sequence length="71" mass="7572">MEIESTRLIAKAIIMTSMLGTAIGEGYIIGKALEAMGRNPEISDSLFTKMIVGVAMAESTAIYALVAFFIV</sequence>
<evidence type="ECO:0000256" key="1">
    <source>
        <dbReference type="ARBA" id="ARBA00004141"/>
    </source>
</evidence>
<evidence type="ECO:0000256" key="8">
    <source>
        <dbReference type="ARBA" id="ARBA00023065"/>
    </source>
</evidence>
<gene>
    <name evidence="13" type="primary">atpE</name>
    <name evidence="15" type="ORF">A2904_00735</name>
</gene>
<dbReference type="Gene3D" id="1.20.20.10">
    <property type="entry name" value="F1F0 ATP synthase subunit C"/>
    <property type="match status" value="1"/>
</dbReference>
<keyword evidence="3 13" id="KW-0813">Transport</keyword>
<evidence type="ECO:0000256" key="5">
    <source>
        <dbReference type="ARBA" id="ARBA00022692"/>
    </source>
</evidence>
<evidence type="ECO:0000256" key="4">
    <source>
        <dbReference type="ARBA" id="ARBA00022547"/>
    </source>
</evidence>
<dbReference type="GO" id="GO:0045259">
    <property type="term" value="C:proton-transporting ATP synthase complex"/>
    <property type="evidence" value="ECO:0007669"/>
    <property type="project" value="UniProtKB-KW"/>
</dbReference>
<evidence type="ECO:0000256" key="3">
    <source>
        <dbReference type="ARBA" id="ARBA00022448"/>
    </source>
</evidence>
<evidence type="ECO:0000256" key="10">
    <source>
        <dbReference type="ARBA" id="ARBA00023136"/>
    </source>
</evidence>
<comment type="similarity">
    <text evidence="2 13">Belongs to the ATPase C chain family.</text>
</comment>
<keyword evidence="11 13" id="KW-0066">ATP synthesis</keyword>
<dbReference type="GO" id="GO:0005886">
    <property type="term" value="C:plasma membrane"/>
    <property type="evidence" value="ECO:0007669"/>
    <property type="project" value="UniProtKB-SubCell"/>
</dbReference>
<evidence type="ECO:0000256" key="11">
    <source>
        <dbReference type="ARBA" id="ARBA00023310"/>
    </source>
</evidence>
<comment type="function">
    <text evidence="12 13">F(1)F(0) ATP synthase produces ATP from ADP in the presence of a proton or sodium gradient. F-type ATPases consist of two structural domains, F(1) containing the extramembraneous catalytic core and F(0) containing the membrane proton channel, linked together by a central stalk and a peripheral stalk. During catalysis, ATP synthesis in the catalytic domain of F(1) is coupled via a rotary mechanism of the central stalk subunits to proton translocation.</text>
</comment>
<keyword evidence="13" id="KW-1003">Cell membrane</keyword>
<proteinExistence type="inferred from homology"/>
<keyword evidence="6 13" id="KW-0375">Hydrogen ion transport</keyword>
<evidence type="ECO:0000313" key="16">
    <source>
        <dbReference type="Proteomes" id="UP000176308"/>
    </source>
</evidence>
<comment type="function">
    <text evidence="13">Key component of the F(0) channel; it plays a direct role in translocation across the membrane. A homomeric c-ring of between 10-14 subunits forms the central stalk rotor element with the F(1) delta and epsilon subunits.</text>
</comment>
<protein>
    <recommendedName>
        <fullName evidence="13">ATP synthase subunit c</fullName>
    </recommendedName>
    <alternativeName>
        <fullName evidence="13">ATP synthase F(0) sector subunit c</fullName>
    </alternativeName>
    <alternativeName>
        <fullName evidence="13">F-type ATPase subunit c</fullName>
        <shortName evidence="13">F-ATPase subunit c</shortName>
    </alternativeName>
    <alternativeName>
        <fullName evidence="13">Lipid-binding protein</fullName>
    </alternativeName>
</protein>
<name>A0A1G2I5Y5_9BACT</name>
<dbReference type="AlphaFoldDB" id="A0A1G2I5Y5"/>
<dbReference type="PRINTS" id="PR00124">
    <property type="entry name" value="ATPASEC"/>
</dbReference>
<dbReference type="InterPro" id="IPR005953">
    <property type="entry name" value="ATP_synth_csu_bac/chlpt"/>
</dbReference>
<evidence type="ECO:0000313" key="15">
    <source>
        <dbReference type="EMBL" id="OGZ70234.1"/>
    </source>
</evidence>
<feature type="domain" description="V-ATPase proteolipid subunit C-like" evidence="14">
    <location>
        <begin position="12"/>
        <end position="70"/>
    </location>
</feature>
<reference evidence="15 16" key="1">
    <citation type="journal article" date="2016" name="Nat. Commun.">
        <title>Thousands of microbial genomes shed light on interconnected biogeochemical processes in an aquifer system.</title>
        <authorList>
            <person name="Anantharaman K."/>
            <person name="Brown C.T."/>
            <person name="Hug L.A."/>
            <person name="Sharon I."/>
            <person name="Castelle C.J."/>
            <person name="Probst A.J."/>
            <person name="Thomas B.C."/>
            <person name="Singh A."/>
            <person name="Wilkins M.J."/>
            <person name="Karaoz U."/>
            <person name="Brodie E.L."/>
            <person name="Williams K.H."/>
            <person name="Hubbard S.S."/>
            <person name="Banfield J.F."/>
        </authorList>
    </citation>
    <scope>NUCLEOTIDE SEQUENCE [LARGE SCALE GENOMIC DNA]</scope>
</reference>
<dbReference type="InterPro" id="IPR002379">
    <property type="entry name" value="ATPase_proteolipid_c-like_dom"/>
</dbReference>
<dbReference type="NCBIfam" id="TIGR01260">
    <property type="entry name" value="ATP_synt_c"/>
    <property type="match status" value="1"/>
</dbReference>
<dbReference type="InterPro" id="IPR038662">
    <property type="entry name" value="ATP_synth_F0_csu_sf"/>
</dbReference>
<keyword evidence="4 13" id="KW-0138">CF(0)</keyword>
<accession>A0A1G2I5Y5</accession>
<dbReference type="Proteomes" id="UP000176308">
    <property type="component" value="Unassembled WGS sequence"/>
</dbReference>
<keyword evidence="5 13" id="KW-0812">Transmembrane</keyword>
<dbReference type="PROSITE" id="PS00605">
    <property type="entry name" value="ATPASE_C"/>
    <property type="match status" value="1"/>
</dbReference>
<keyword evidence="8 13" id="KW-0406">Ion transport</keyword>
<dbReference type="SUPFAM" id="SSF81333">
    <property type="entry name" value="F1F0 ATP synthase subunit C"/>
    <property type="match status" value="1"/>
</dbReference>
<dbReference type="HAMAP" id="MF_01396">
    <property type="entry name" value="ATP_synth_c_bact"/>
    <property type="match status" value="1"/>
</dbReference>
<keyword evidence="10 13" id="KW-0472">Membrane</keyword>
<dbReference type="InterPro" id="IPR035921">
    <property type="entry name" value="F/V-ATP_Csub_sf"/>
</dbReference>
<organism evidence="15 16">
    <name type="scientific">Candidatus Staskawiczbacteria bacterium RIFCSPLOWO2_01_FULL_33_9</name>
    <dbReference type="NCBI Taxonomy" id="1802211"/>
    <lineage>
        <taxon>Bacteria</taxon>
        <taxon>Candidatus Staskawicziibacteriota</taxon>
    </lineage>
</organism>
<dbReference type="Pfam" id="PF00137">
    <property type="entry name" value="ATP-synt_C"/>
    <property type="match status" value="1"/>
</dbReference>